<feature type="signal peptide" evidence="2">
    <location>
        <begin position="1"/>
        <end position="25"/>
    </location>
</feature>
<dbReference type="Proteomes" id="UP000677244">
    <property type="component" value="Unassembled WGS sequence"/>
</dbReference>
<feature type="chain" id="PRO_5047408227" description="Secretin/TonB short N-terminal domain-containing protein" evidence="2">
    <location>
        <begin position="26"/>
        <end position="501"/>
    </location>
</feature>
<keyword evidence="2" id="KW-0732">Signal</keyword>
<proteinExistence type="predicted"/>
<accession>A0ABS3YYI5</accession>
<dbReference type="RefSeq" id="WP_209141044.1">
    <property type="nucleotide sequence ID" value="NZ_JAGHKO010000005.1"/>
</dbReference>
<protein>
    <recommendedName>
        <fullName evidence="5">Secretin/TonB short N-terminal domain-containing protein</fullName>
    </recommendedName>
</protein>
<evidence type="ECO:0000256" key="1">
    <source>
        <dbReference type="SAM" id="MobiDB-lite"/>
    </source>
</evidence>
<dbReference type="EMBL" id="JAGHKO010000005">
    <property type="protein sequence ID" value="MBO9202987.1"/>
    <property type="molecule type" value="Genomic_DNA"/>
</dbReference>
<feature type="compositionally biased region" description="Basic residues" evidence="1">
    <location>
        <begin position="114"/>
        <end position="140"/>
    </location>
</feature>
<feature type="region of interest" description="Disordered" evidence="1">
    <location>
        <begin position="110"/>
        <end position="148"/>
    </location>
</feature>
<name>A0ABS3YYI5_9BACT</name>
<evidence type="ECO:0000313" key="4">
    <source>
        <dbReference type="Proteomes" id="UP000677244"/>
    </source>
</evidence>
<evidence type="ECO:0008006" key="5">
    <source>
        <dbReference type="Google" id="ProtNLM"/>
    </source>
</evidence>
<evidence type="ECO:0000256" key="2">
    <source>
        <dbReference type="SAM" id="SignalP"/>
    </source>
</evidence>
<keyword evidence="4" id="KW-1185">Reference proteome</keyword>
<reference evidence="3 4" key="1">
    <citation type="submission" date="2021-03" db="EMBL/GenBank/DDBJ databases">
        <title>Assistant Professor.</title>
        <authorList>
            <person name="Huq M.A."/>
        </authorList>
    </citation>
    <scope>NUCLEOTIDE SEQUENCE [LARGE SCALE GENOMIC DNA]</scope>
    <source>
        <strain evidence="3 4">MAH-29</strain>
    </source>
</reference>
<organism evidence="3 4">
    <name type="scientific">Niastella soli</name>
    <dbReference type="NCBI Taxonomy" id="2821487"/>
    <lineage>
        <taxon>Bacteria</taxon>
        <taxon>Pseudomonadati</taxon>
        <taxon>Bacteroidota</taxon>
        <taxon>Chitinophagia</taxon>
        <taxon>Chitinophagales</taxon>
        <taxon>Chitinophagaceae</taxon>
        <taxon>Niastella</taxon>
    </lineage>
</organism>
<gene>
    <name evidence="3" type="ORF">J7I42_22035</name>
</gene>
<sequence>MDVIKKCISGLFILFLFTAPGNCLAQQKPVASGNQQPQFYFDKPITLDSLTKFVHSHSSIRFSFNSSKVKGDKMINLKKGTYSIGLLLQEIRKNTSLYYTRYNGYVIFQDNPPKKRPTTAKATPRKKNNLSHHTPIKKGLKPVSPPGRDTTKIATHTTPDTLSRAVVVSTPAVNPDTTNITHRSKDTTAANLLLTTMAGSNPDKDYIDVVTSTSGQIQTGKPAAPVYKDSTGRPWLKDTMQAKTTVIRADVSKKDGRTVAQPARREKEEEDNRNVFRTWHWQYGLHWKAAVPINGFDYYFTGPNNRSQPYNLLIPGIWLSRHNEHHEILLLVKPAEWTSYNNNVIKVDSTVKRVAVDSVTSVNVWTRHTTSFIKSGGIYAGLQYNLHINESFVIGAGIGYQTLGQTLALKQSKLAVDTAKNKTPIPDTLFTVKGDSLTKRYLNSSLIMAKFEVAYKLGPFDLGAAVVVPFTSAFTSNSKEQKRPLNVQLFVRWRLKRTEEE</sequence>
<comment type="caution">
    <text evidence="3">The sequence shown here is derived from an EMBL/GenBank/DDBJ whole genome shotgun (WGS) entry which is preliminary data.</text>
</comment>
<evidence type="ECO:0000313" key="3">
    <source>
        <dbReference type="EMBL" id="MBO9202987.1"/>
    </source>
</evidence>